<dbReference type="Proteomes" id="UP000764110">
    <property type="component" value="Unassembled WGS sequence"/>
</dbReference>
<dbReference type="EMBL" id="JACEFI010000025">
    <property type="protein sequence ID" value="KAH0592890.1"/>
    <property type="molecule type" value="Genomic_DNA"/>
</dbReference>
<dbReference type="AlphaFoldDB" id="A0A9P8M2M4"/>
<organism evidence="2 3">
    <name type="scientific">Metarhizium humberi</name>
    <dbReference type="NCBI Taxonomy" id="2596975"/>
    <lineage>
        <taxon>Eukaryota</taxon>
        <taxon>Fungi</taxon>
        <taxon>Dikarya</taxon>
        <taxon>Ascomycota</taxon>
        <taxon>Pezizomycotina</taxon>
        <taxon>Sordariomycetes</taxon>
        <taxon>Hypocreomycetidae</taxon>
        <taxon>Hypocreales</taxon>
        <taxon>Clavicipitaceae</taxon>
        <taxon>Metarhizium</taxon>
    </lineage>
</organism>
<accession>A0A9P8M2M4</accession>
<evidence type="ECO:0000256" key="1">
    <source>
        <dbReference type="SAM" id="MobiDB-lite"/>
    </source>
</evidence>
<keyword evidence="3" id="KW-1185">Reference proteome</keyword>
<dbReference type="Gene3D" id="1.10.530.10">
    <property type="match status" value="1"/>
</dbReference>
<dbReference type="InterPro" id="IPR023346">
    <property type="entry name" value="Lysozyme-like_dom_sf"/>
</dbReference>
<feature type="compositionally biased region" description="Low complexity" evidence="1">
    <location>
        <begin position="190"/>
        <end position="288"/>
    </location>
</feature>
<dbReference type="SUPFAM" id="SSF53955">
    <property type="entry name" value="Lysozyme-like"/>
    <property type="match status" value="1"/>
</dbReference>
<reference evidence="2 3" key="1">
    <citation type="submission" date="2020-07" db="EMBL/GenBank/DDBJ databases">
        <title>Metarhizium humberi genome.</title>
        <authorList>
            <person name="Lysoe E."/>
        </authorList>
    </citation>
    <scope>NUCLEOTIDE SEQUENCE [LARGE SCALE GENOMIC DNA]</scope>
    <source>
        <strain evidence="2 3">ESALQ1638</strain>
    </source>
</reference>
<protein>
    <recommendedName>
        <fullName evidence="4">Lysozyme-like domain protein</fullName>
    </recommendedName>
</protein>
<feature type="compositionally biased region" description="Pro residues" evidence="1">
    <location>
        <begin position="303"/>
        <end position="315"/>
    </location>
</feature>
<evidence type="ECO:0000313" key="2">
    <source>
        <dbReference type="EMBL" id="KAH0592890.1"/>
    </source>
</evidence>
<comment type="caution">
    <text evidence="2">The sequence shown here is derived from an EMBL/GenBank/DDBJ whole genome shotgun (WGS) entry which is preliminary data.</text>
</comment>
<proteinExistence type="predicted"/>
<sequence>MSDGAMFVLHGEIVTFAAFFVPVPGFRLASSLPLFQTLCAGRCLCSRSFFDKTTFWTFIVVHIPLPDGSAASIRFQSFSATFAVFFLLSGRALKSIVSEISSSCSDIDNMKTTTLATLAGLAASAAAYPVADHLWARACTPGALMCNGTTQFALCVAADSTPQWMNVSEGTQCVCSGSECSITSTNGTLASAPAPGASPTAPLTSAPAPEGTPAQSASVSAAVPTSAPPAGSSLVPSSSPVAVPAPSSDPAPVASSAPVPAPSSDSAPVASSAAAPVPAPSSAAAPVPSSGPAPAPSSAAAPAPSPDAGPAPSSPAPYKLYLGNGSPTDGWPTESKWPSFEALWTINLPFIKTGCNWQNFQPNSEEETAELKSAIQSVGQSGGVDPRFILAIVMQESNGCVRVGSTANGVKNPGLMQSHEGPHSCFNKSTCSKDEIEGMIKDGTLGTPSGDGLKQVLVQAGPGEGQYYRAARIYNSGRVAAGGALQLGIGATNCYSTDIANRLSGWNSGVTPCHV</sequence>
<feature type="region of interest" description="Disordered" evidence="1">
    <location>
        <begin position="190"/>
        <end position="316"/>
    </location>
</feature>
<evidence type="ECO:0000313" key="3">
    <source>
        <dbReference type="Proteomes" id="UP000764110"/>
    </source>
</evidence>
<gene>
    <name evidence="2" type="ORF">MHUMG1_09343</name>
</gene>
<name>A0A9P8M2M4_9HYPO</name>
<evidence type="ECO:0008006" key="4">
    <source>
        <dbReference type="Google" id="ProtNLM"/>
    </source>
</evidence>